<keyword evidence="1" id="KW-0812">Transmembrane</keyword>
<evidence type="ECO:0000256" key="1">
    <source>
        <dbReference type="SAM" id="Phobius"/>
    </source>
</evidence>
<comment type="caution">
    <text evidence="2">The sequence shown here is derived from an EMBL/GenBank/DDBJ whole genome shotgun (WGS) entry which is preliminary data.</text>
</comment>
<accession>A0ABS4QVJ3</accession>
<dbReference type="Proteomes" id="UP000730739">
    <property type="component" value="Unassembled WGS sequence"/>
</dbReference>
<sequence>MPLIEPDAINDGYDLVIGGTGFGSMFFLHGYLKRFPGHRVLCWNGLLP</sequence>
<keyword evidence="1" id="KW-0472">Membrane</keyword>
<proteinExistence type="predicted"/>
<dbReference type="RefSeq" id="WP_209600875.1">
    <property type="nucleotide sequence ID" value="NZ_JAGILA010000001.1"/>
</dbReference>
<gene>
    <name evidence="2" type="ORF">J2Z31_001151</name>
</gene>
<dbReference type="EMBL" id="JAGILA010000001">
    <property type="protein sequence ID" value="MBP2234661.1"/>
    <property type="molecule type" value="Genomic_DNA"/>
</dbReference>
<keyword evidence="3" id="KW-1185">Reference proteome</keyword>
<keyword evidence="1" id="KW-1133">Transmembrane helix</keyword>
<evidence type="ECO:0000313" key="3">
    <source>
        <dbReference type="Proteomes" id="UP000730739"/>
    </source>
</evidence>
<feature type="transmembrane region" description="Helical" evidence="1">
    <location>
        <begin position="12"/>
        <end position="32"/>
    </location>
</feature>
<name>A0ABS4QVJ3_9HYPH</name>
<organism evidence="2 3">
    <name type="scientific">Sinorhizobium kostiense</name>
    <dbReference type="NCBI Taxonomy" id="76747"/>
    <lineage>
        <taxon>Bacteria</taxon>
        <taxon>Pseudomonadati</taxon>
        <taxon>Pseudomonadota</taxon>
        <taxon>Alphaproteobacteria</taxon>
        <taxon>Hyphomicrobiales</taxon>
        <taxon>Rhizobiaceae</taxon>
        <taxon>Sinorhizobium/Ensifer group</taxon>
        <taxon>Sinorhizobium</taxon>
    </lineage>
</organism>
<evidence type="ECO:0000313" key="2">
    <source>
        <dbReference type="EMBL" id="MBP2234661.1"/>
    </source>
</evidence>
<reference evidence="2 3" key="1">
    <citation type="submission" date="2021-03" db="EMBL/GenBank/DDBJ databases">
        <title>Genomic Encyclopedia of Type Strains, Phase IV (KMG-IV): sequencing the most valuable type-strain genomes for metagenomic binning, comparative biology and taxonomic classification.</title>
        <authorList>
            <person name="Goeker M."/>
        </authorList>
    </citation>
    <scope>NUCLEOTIDE SEQUENCE [LARGE SCALE GENOMIC DNA]</scope>
    <source>
        <strain evidence="2 3">DSM 13372</strain>
    </source>
</reference>
<protein>
    <submittedName>
        <fullName evidence="2">Uncharacterized protein</fullName>
    </submittedName>
</protein>